<dbReference type="EMBL" id="BMOY01000002">
    <property type="protein sequence ID" value="GGI95803.1"/>
    <property type="molecule type" value="Genomic_DNA"/>
</dbReference>
<gene>
    <name evidence="2" type="ORF">GCM10010885_01830</name>
</gene>
<organism evidence="2 3">
    <name type="scientific">Alicyclobacillus cellulosilyticus</name>
    <dbReference type="NCBI Taxonomy" id="1003997"/>
    <lineage>
        <taxon>Bacteria</taxon>
        <taxon>Bacillati</taxon>
        <taxon>Bacillota</taxon>
        <taxon>Bacilli</taxon>
        <taxon>Bacillales</taxon>
        <taxon>Alicyclobacillaceae</taxon>
        <taxon>Alicyclobacillus</taxon>
    </lineage>
</organism>
<dbReference type="PANTHER" id="PTHR43031:SF17">
    <property type="entry name" value="SULFURTRANSFERASE YTWF-RELATED"/>
    <property type="match status" value="1"/>
</dbReference>
<dbReference type="Gene3D" id="3.40.250.10">
    <property type="entry name" value="Rhodanese-like domain"/>
    <property type="match status" value="1"/>
</dbReference>
<dbReference type="SUPFAM" id="SSF52821">
    <property type="entry name" value="Rhodanese/Cell cycle control phosphatase"/>
    <property type="match status" value="1"/>
</dbReference>
<evidence type="ECO:0000313" key="3">
    <source>
        <dbReference type="Proteomes" id="UP000637695"/>
    </source>
</evidence>
<evidence type="ECO:0000259" key="1">
    <source>
        <dbReference type="PROSITE" id="PS50206"/>
    </source>
</evidence>
<dbReference type="InterPro" id="IPR001763">
    <property type="entry name" value="Rhodanese-like_dom"/>
</dbReference>
<evidence type="ECO:0000313" key="2">
    <source>
        <dbReference type="EMBL" id="GGI95803.1"/>
    </source>
</evidence>
<sequence length="129" mass="14865">MSWIGLMLLLLLMFAYGVYRMLPVRGVPAIHVEELRQLLRNRPRSVQFVDVREPGEFRQGHIEGFRNIPLSQLRHRLDELDRDKPVVVMCQSGMRSAQAARLLVKHGFSDVRHLPGGILAWNTRRGTGR</sequence>
<feature type="domain" description="Rhodanese" evidence="1">
    <location>
        <begin position="42"/>
        <end position="123"/>
    </location>
</feature>
<dbReference type="InterPro" id="IPR036873">
    <property type="entry name" value="Rhodanese-like_dom_sf"/>
</dbReference>
<name>A0A917K274_9BACL</name>
<dbReference type="PROSITE" id="PS50206">
    <property type="entry name" value="RHODANESE_3"/>
    <property type="match status" value="1"/>
</dbReference>
<dbReference type="SMART" id="SM00450">
    <property type="entry name" value="RHOD"/>
    <property type="match status" value="1"/>
</dbReference>
<reference evidence="2" key="1">
    <citation type="journal article" date="2014" name="Int. J. Syst. Evol. Microbiol.">
        <title>Complete genome sequence of Corynebacterium casei LMG S-19264T (=DSM 44701T), isolated from a smear-ripened cheese.</title>
        <authorList>
            <consortium name="US DOE Joint Genome Institute (JGI-PGF)"/>
            <person name="Walter F."/>
            <person name="Albersmeier A."/>
            <person name="Kalinowski J."/>
            <person name="Ruckert C."/>
        </authorList>
    </citation>
    <scope>NUCLEOTIDE SEQUENCE</scope>
    <source>
        <strain evidence="2">JCM 18487</strain>
    </source>
</reference>
<reference evidence="2" key="2">
    <citation type="submission" date="2020-09" db="EMBL/GenBank/DDBJ databases">
        <authorList>
            <person name="Sun Q."/>
            <person name="Ohkuma M."/>
        </authorList>
    </citation>
    <scope>NUCLEOTIDE SEQUENCE</scope>
    <source>
        <strain evidence="2">JCM 18487</strain>
    </source>
</reference>
<accession>A0A917K274</accession>
<proteinExistence type="predicted"/>
<protein>
    <submittedName>
        <fullName evidence="2">Sulfurtransferase</fullName>
    </submittedName>
</protein>
<dbReference type="RefSeq" id="WP_229776193.1">
    <property type="nucleotide sequence ID" value="NZ_BMOY01000002.1"/>
</dbReference>
<comment type="caution">
    <text evidence="2">The sequence shown here is derived from an EMBL/GenBank/DDBJ whole genome shotgun (WGS) entry which is preliminary data.</text>
</comment>
<dbReference type="Proteomes" id="UP000637695">
    <property type="component" value="Unassembled WGS sequence"/>
</dbReference>
<keyword evidence="3" id="KW-1185">Reference proteome</keyword>
<dbReference type="Pfam" id="PF00581">
    <property type="entry name" value="Rhodanese"/>
    <property type="match status" value="1"/>
</dbReference>
<dbReference type="InterPro" id="IPR050229">
    <property type="entry name" value="GlpE_sulfurtransferase"/>
</dbReference>
<dbReference type="PANTHER" id="PTHR43031">
    <property type="entry name" value="FAD-DEPENDENT OXIDOREDUCTASE"/>
    <property type="match status" value="1"/>
</dbReference>
<dbReference type="CDD" id="cd00158">
    <property type="entry name" value="RHOD"/>
    <property type="match status" value="1"/>
</dbReference>
<dbReference type="AlphaFoldDB" id="A0A917K274"/>